<accession>A0A3P6S8U0</accession>
<dbReference type="AlphaFoldDB" id="A0A3P6S8U0"/>
<dbReference type="InterPro" id="IPR000718">
    <property type="entry name" value="Peptidase_M13"/>
</dbReference>
<dbReference type="GO" id="GO:0004222">
    <property type="term" value="F:metalloendopeptidase activity"/>
    <property type="evidence" value="ECO:0007669"/>
    <property type="project" value="InterPro"/>
</dbReference>
<dbReference type="SUPFAM" id="SSF55486">
    <property type="entry name" value="Metalloproteases ('zincins'), catalytic domain"/>
    <property type="match status" value="1"/>
</dbReference>
<feature type="transmembrane region" description="Helical" evidence="1">
    <location>
        <begin position="6"/>
        <end position="28"/>
    </location>
</feature>
<dbReference type="PANTHER" id="PTHR11733">
    <property type="entry name" value="ZINC METALLOPROTEASE FAMILY M13 NEPRILYSIN-RELATED"/>
    <property type="match status" value="1"/>
</dbReference>
<dbReference type="GO" id="GO:0005886">
    <property type="term" value="C:plasma membrane"/>
    <property type="evidence" value="ECO:0007669"/>
    <property type="project" value="TreeGrafter"/>
</dbReference>
<name>A0A3P6S8U0_CYLGO</name>
<gene>
    <name evidence="2" type="ORF">CGOC_LOCUS2295</name>
</gene>
<keyword evidence="1" id="KW-0812">Transmembrane</keyword>
<dbReference type="PANTHER" id="PTHR11733:SF188">
    <property type="entry name" value="NEPRILYSIN"/>
    <property type="match status" value="1"/>
</dbReference>
<evidence type="ECO:0000313" key="3">
    <source>
        <dbReference type="Proteomes" id="UP000271889"/>
    </source>
</evidence>
<keyword evidence="1" id="KW-1133">Transmembrane helix</keyword>
<dbReference type="Gene3D" id="1.10.1380.10">
    <property type="entry name" value="Neutral endopeptidase , domain2"/>
    <property type="match status" value="1"/>
</dbReference>
<dbReference type="OrthoDB" id="5848734at2759"/>
<dbReference type="PROSITE" id="PS51885">
    <property type="entry name" value="NEPRILYSIN"/>
    <property type="match status" value="1"/>
</dbReference>
<keyword evidence="3" id="KW-1185">Reference proteome</keyword>
<evidence type="ECO:0008006" key="4">
    <source>
        <dbReference type="Google" id="ProtNLM"/>
    </source>
</evidence>
<dbReference type="EMBL" id="UYRV01005059">
    <property type="protein sequence ID" value="VDK52254.1"/>
    <property type="molecule type" value="Genomic_DNA"/>
</dbReference>
<reference evidence="2 3" key="1">
    <citation type="submission" date="2018-11" db="EMBL/GenBank/DDBJ databases">
        <authorList>
            <consortium name="Pathogen Informatics"/>
        </authorList>
    </citation>
    <scope>NUCLEOTIDE SEQUENCE [LARGE SCALE GENOMIC DNA]</scope>
</reference>
<organism evidence="2 3">
    <name type="scientific">Cylicostephanus goldi</name>
    <name type="common">Nematode worm</name>
    <dbReference type="NCBI Taxonomy" id="71465"/>
    <lineage>
        <taxon>Eukaryota</taxon>
        <taxon>Metazoa</taxon>
        <taxon>Ecdysozoa</taxon>
        <taxon>Nematoda</taxon>
        <taxon>Chromadorea</taxon>
        <taxon>Rhabditida</taxon>
        <taxon>Rhabditina</taxon>
        <taxon>Rhabditomorpha</taxon>
        <taxon>Strongyloidea</taxon>
        <taxon>Strongylidae</taxon>
        <taxon>Cylicostephanus</taxon>
    </lineage>
</organism>
<keyword evidence="1" id="KW-0472">Membrane</keyword>
<dbReference type="InterPro" id="IPR024079">
    <property type="entry name" value="MetalloPept_cat_dom_sf"/>
</dbReference>
<dbReference type="Proteomes" id="UP000271889">
    <property type="component" value="Unassembled WGS sequence"/>
</dbReference>
<dbReference type="GO" id="GO:0016485">
    <property type="term" value="P:protein processing"/>
    <property type="evidence" value="ECO:0007669"/>
    <property type="project" value="TreeGrafter"/>
</dbReference>
<proteinExistence type="predicted"/>
<evidence type="ECO:0000313" key="2">
    <source>
        <dbReference type="EMBL" id="VDK52254.1"/>
    </source>
</evidence>
<protein>
    <recommendedName>
        <fullName evidence="4">Peptidase M13 N-terminal domain-containing protein</fullName>
    </recommendedName>
</protein>
<dbReference type="InterPro" id="IPR042089">
    <property type="entry name" value="Peptidase_M13_dom_2"/>
</dbReference>
<evidence type="ECO:0000256" key="1">
    <source>
        <dbReference type="SAM" id="Phobius"/>
    </source>
</evidence>
<sequence length="199" mass="22007">MSKATTGIVAAVGIVAIVSLVLNILIWVKVKDDYSDTKTNSEPNVKYEQIPIKINPIPTAVRHTAPKSRPTKTRLRTITSVGKGRPFGSNPEPMYVNDTHFCPSYGEPDNKPEYQEAASFILSGLDQHVDPCDDFYTFACNTYIKTHNASEIGVERIGTYDEAQDAVNLEITDALLPVEVSDTSRSETERIVKAVSRNF</sequence>
<dbReference type="Gene3D" id="3.40.390.10">
    <property type="entry name" value="Collagenase (Catalytic Domain)"/>
    <property type="match status" value="1"/>
</dbReference>